<name>M7XW30_9BACT</name>
<evidence type="ECO:0000313" key="5">
    <source>
        <dbReference type="Proteomes" id="UP000010953"/>
    </source>
</evidence>
<gene>
    <name evidence="4" type="ORF">C943_00702</name>
</gene>
<organism evidence="4 5">
    <name type="scientific">Mariniradius saccharolyticus AK6</name>
    <dbReference type="NCBI Taxonomy" id="1239962"/>
    <lineage>
        <taxon>Bacteria</taxon>
        <taxon>Pseudomonadati</taxon>
        <taxon>Bacteroidota</taxon>
        <taxon>Cytophagia</taxon>
        <taxon>Cytophagales</taxon>
        <taxon>Cyclobacteriaceae</taxon>
        <taxon>Mariniradius</taxon>
    </lineage>
</organism>
<comment type="subcellular location">
    <subcellularLocation>
        <location evidence="1">Membrane</location>
    </subcellularLocation>
</comment>
<dbReference type="AlphaFoldDB" id="M7XW30"/>
<feature type="domain" description="Bacterial surface antigen (D15)" evidence="3">
    <location>
        <begin position="144"/>
        <end position="448"/>
    </location>
</feature>
<dbReference type="eggNOG" id="COG4775">
    <property type="taxonomic scope" value="Bacteria"/>
</dbReference>
<reference evidence="4" key="1">
    <citation type="submission" date="2013-01" db="EMBL/GenBank/DDBJ databases">
        <title>Genome assembly of Mariniradius saccharolyticus AK6.</title>
        <authorList>
            <person name="Vaidya B."/>
            <person name="Khatri I."/>
            <person name="Tanuku N.R.S."/>
            <person name="Subramanian S."/>
            <person name="Pinnaka A."/>
        </authorList>
    </citation>
    <scope>NUCLEOTIDE SEQUENCE [LARGE SCALE GENOMIC DNA]</scope>
    <source>
        <strain evidence="4">AK6</strain>
    </source>
</reference>
<sequence length="448" mass="49798">MWTGKIKLRIHSLAGALIFFVIGSGFNPILAQVNKTQPNILNYVDSTDLIQVIRRNKAAKDAASGVPQKGKLMYFLVPTIGSNPLLGFFYGVGFTGAMYLGDPKTTNVSNITSSISLTTKNQIIANIRGTIMTNDNKWEMLVDFKYADFTENTYGLGSDYNQPIQEGWHIGEIVTTGIEGSQPLEFNQLRFHYTALRAIGNKIYAGIGYHLDGHINIKDLLLDLEAPEPVITSHYGYSRLNGIDPTGYRTSGTSVNFVLDSRDHTVNTYSGNFIQVSYRVNSRFLASTTDFDQLYLETRLFKTLSPSRPRHILAFWGIGHFILSGEVPYMHLPFNASDMRNRMGRGYVAGRFRGPSWVSAEGEYRFPISRNGLFGGVVFGSLTTTSRNALQIFDIDQPKLNLFEATRPAAGFGGRVMLNKTGRLNLAIDMAFGQNGSRGFYFAIGETF</sequence>
<dbReference type="InParanoid" id="M7XW30"/>
<dbReference type="STRING" id="1239962.C943_00702"/>
<dbReference type="Pfam" id="PF01103">
    <property type="entry name" value="Omp85"/>
    <property type="match status" value="1"/>
</dbReference>
<dbReference type="GO" id="GO:0019867">
    <property type="term" value="C:outer membrane"/>
    <property type="evidence" value="ECO:0007669"/>
    <property type="project" value="InterPro"/>
</dbReference>
<protein>
    <recommendedName>
        <fullName evidence="3">Bacterial surface antigen (D15) domain-containing protein</fullName>
    </recommendedName>
</protein>
<dbReference type="Proteomes" id="UP000010953">
    <property type="component" value="Unassembled WGS sequence"/>
</dbReference>
<keyword evidence="2" id="KW-0472">Membrane</keyword>
<evidence type="ECO:0000256" key="1">
    <source>
        <dbReference type="ARBA" id="ARBA00004370"/>
    </source>
</evidence>
<comment type="caution">
    <text evidence="4">The sequence shown here is derived from an EMBL/GenBank/DDBJ whole genome shotgun (WGS) entry which is preliminary data.</text>
</comment>
<dbReference type="Gene3D" id="2.40.160.50">
    <property type="entry name" value="membrane protein fhac: a member of the omp85/tpsb transporter family"/>
    <property type="match status" value="1"/>
</dbReference>
<dbReference type="EMBL" id="AMZY02000011">
    <property type="protein sequence ID" value="EMS32697.1"/>
    <property type="molecule type" value="Genomic_DNA"/>
</dbReference>
<dbReference type="OrthoDB" id="9771071at2"/>
<evidence type="ECO:0000256" key="2">
    <source>
        <dbReference type="ARBA" id="ARBA00023136"/>
    </source>
</evidence>
<accession>M7XW30</accession>
<evidence type="ECO:0000313" key="4">
    <source>
        <dbReference type="EMBL" id="EMS32697.1"/>
    </source>
</evidence>
<proteinExistence type="predicted"/>
<keyword evidence="5" id="KW-1185">Reference proteome</keyword>
<dbReference type="RefSeq" id="WP_008627785.1">
    <property type="nucleotide sequence ID" value="NZ_AMZY02000011.1"/>
</dbReference>
<dbReference type="InterPro" id="IPR000184">
    <property type="entry name" value="Bac_surfAg_D15"/>
</dbReference>
<evidence type="ECO:0000259" key="3">
    <source>
        <dbReference type="Pfam" id="PF01103"/>
    </source>
</evidence>